<evidence type="ECO:0000256" key="4">
    <source>
        <dbReference type="SAM" id="MobiDB-lite"/>
    </source>
</evidence>
<feature type="compositionally biased region" description="Polar residues" evidence="4">
    <location>
        <begin position="205"/>
        <end position="216"/>
    </location>
</feature>
<feature type="region of interest" description="Disordered" evidence="4">
    <location>
        <begin position="602"/>
        <end position="637"/>
    </location>
</feature>
<reference evidence="6 7" key="1">
    <citation type="submission" date="2021-01" db="EMBL/GenBank/DDBJ databases">
        <title>Cercospora kikuchii MAFF 305040 whole genome shotgun sequence.</title>
        <authorList>
            <person name="Kashiwa T."/>
            <person name="Suzuki T."/>
        </authorList>
    </citation>
    <scope>NUCLEOTIDE SEQUENCE [LARGE SCALE GENOMIC DNA]</scope>
    <source>
        <strain evidence="6 7">MAFF 305040</strain>
    </source>
</reference>
<proteinExistence type="predicted"/>
<accession>A0A9P3FHY6</accession>
<dbReference type="Pfam" id="PF13426">
    <property type="entry name" value="PAS_9"/>
    <property type="match status" value="1"/>
</dbReference>
<name>A0A9P3FHY6_9PEZI</name>
<keyword evidence="3" id="KW-0157">Chromophore</keyword>
<feature type="compositionally biased region" description="Basic and acidic residues" evidence="4">
    <location>
        <begin position="177"/>
        <end position="187"/>
    </location>
</feature>
<keyword evidence="2" id="KW-0288">FMN</keyword>
<feature type="compositionally biased region" description="Basic and acidic residues" evidence="4">
    <location>
        <begin position="134"/>
        <end position="151"/>
    </location>
</feature>
<dbReference type="OrthoDB" id="447251at2759"/>
<dbReference type="RefSeq" id="XP_044657402.1">
    <property type="nucleotide sequence ID" value="XM_044801467.1"/>
</dbReference>
<comment type="caution">
    <text evidence="6">The sequence shown here is derived from an EMBL/GenBank/DDBJ whole genome shotgun (WGS) entry which is preliminary data.</text>
</comment>
<dbReference type="AlphaFoldDB" id="A0A9P3FHY6"/>
<dbReference type="SUPFAM" id="SSF55785">
    <property type="entry name" value="PYP-like sensor domain (PAS domain)"/>
    <property type="match status" value="1"/>
</dbReference>
<protein>
    <recommendedName>
        <fullName evidence="5">PAS domain-containing protein</fullName>
    </recommendedName>
</protein>
<dbReference type="GeneID" id="68291738"/>
<feature type="domain" description="PAS" evidence="5">
    <location>
        <begin position="439"/>
        <end position="533"/>
    </location>
</feature>
<keyword evidence="1" id="KW-0285">Flavoprotein</keyword>
<dbReference type="PANTHER" id="PTHR47429:SF9">
    <property type="entry name" value="PAS DOMAIN-CONTAINING PROTEIN"/>
    <property type="match status" value="1"/>
</dbReference>
<evidence type="ECO:0000259" key="5">
    <source>
        <dbReference type="Pfam" id="PF13426"/>
    </source>
</evidence>
<organism evidence="6 7">
    <name type="scientific">Cercospora kikuchii</name>
    <dbReference type="NCBI Taxonomy" id="84275"/>
    <lineage>
        <taxon>Eukaryota</taxon>
        <taxon>Fungi</taxon>
        <taxon>Dikarya</taxon>
        <taxon>Ascomycota</taxon>
        <taxon>Pezizomycotina</taxon>
        <taxon>Dothideomycetes</taxon>
        <taxon>Dothideomycetidae</taxon>
        <taxon>Mycosphaerellales</taxon>
        <taxon>Mycosphaerellaceae</taxon>
        <taxon>Cercospora</taxon>
    </lineage>
</organism>
<dbReference type="Proteomes" id="UP000825890">
    <property type="component" value="Unassembled WGS sequence"/>
</dbReference>
<dbReference type="InterPro" id="IPR035965">
    <property type="entry name" value="PAS-like_dom_sf"/>
</dbReference>
<keyword evidence="7" id="KW-1185">Reference proteome</keyword>
<feature type="compositionally biased region" description="Basic and acidic residues" evidence="4">
    <location>
        <begin position="607"/>
        <end position="630"/>
    </location>
</feature>
<feature type="region of interest" description="Disordered" evidence="4">
    <location>
        <begin position="54"/>
        <end position="216"/>
    </location>
</feature>
<dbReference type="Gene3D" id="3.30.450.20">
    <property type="entry name" value="PAS domain"/>
    <property type="match status" value="1"/>
</dbReference>
<dbReference type="PANTHER" id="PTHR47429">
    <property type="entry name" value="PROTEIN TWIN LOV 1"/>
    <property type="match status" value="1"/>
</dbReference>
<sequence length="804" mass="89069">MKDTHKESLARPFNIFAAFRRKGKKDKKSSADEIVISSPKLEDPRKFNGIHTRVATQNDAVRPSRPVAQQPSSARPMSMVYSGGTTRMSRESLPDQALRASISTPALPSSKPNVLKTQAVAHTDRAPRKPVPAKRVDSKIGQPEESKDIKSSDLSTLDDFPLPPTQLKSPTTVEQQVKPDVKVDVKRLSSTSLPARIPTPPLSDAGSTKSRPSIQQSMREKHFSHRLSLRSAASFTQESSGDPYHILLPLKSRASDSVEVPDIELPTTDDPKSFSIFRPVERTLGNGKYSLEERAEQLFSADHLRVILEDARSLSLFSAYLRVYRPTRAGLLAYYWDALKAIRAMNYARSIMQQLSEKDAPAIVTNPPSAFVDDKLSEAASEIFEELLREDLPAYVCHIYTRVVSASIERRISGALSTRLRDPSNGLAEVFVLSDPSQPGHPIVLASEEFALTTQYGLKYAIGRNSSFLQGPCTSKYSVRRMAIACAEGKDHTELVINYRRDGSPFLNLVMIAPLFDNQGNVRYWLGAQVDVSGLLRDGDYPESVPKLDTAAVLPVDSCKPGAVDTVQAIRALSVMLDTNEMEAVKRNGGRLCQGINHLHQTAHPVNHPDKADRNDAHDSDGSPREEARQQQKTLSFSELPRQQLEGIYKHYLVVRPAPSLRILFASASLRTPGILQTHFLSRIGGNPKIKSDLEKSLRKGVAVTAKIQWLRAATSRTAIVENAGRPRWVHCTPLLHHTGAVGLWVVVLVNADETSPPPVQTHSRQTSFADRRMGLAELAQHDREILRRLDRENNTVKRPSTAM</sequence>
<feature type="compositionally biased region" description="Polar residues" evidence="4">
    <location>
        <begin position="101"/>
        <end position="116"/>
    </location>
</feature>
<evidence type="ECO:0000313" key="7">
    <source>
        <dbReference type="Proteomes" id="UP000825890"/>
    </source>
</evidence>
<gene>
    <name evidence="6" type="ORF">CKM354_000616300</name>
</gene>
<evidence type="ECO:0000256" key="2">
    <source>
        <dbReference type="ARBA" id="ARBA00022643"/>
    </source>
</evidence>
<dbReference type="GO" id="GO:0005634">
    <property type="term" value="C:nucleus"/>
    <property type="evidence" value="ECO:0007669"/>
    <property type="project" value="TreeGrafter"/>
</dbReference>
<dbReference type="InterPro" id="IPR000014">
    <property type="entry name" value="PAS"/>
</dbReference>
<dbReference type="EMBL" id="BOLY01000003">
    <property type="protein sequence ID" value="GIZ42915.1"/>
    <property type="molecule type" value="Genomic_DNA"/>
</dbReference>
<dbReference type="InterPro" id="IPR001610">
    <property type="entry name" value="PAC"/>
</dbReference>
<evidence type="ECO:0000256" key="3">
    <source>
        <dbReference type="ARBA" id="ARBA00022991"/>
    </source>
</evidence>
<evidence type="ECO:0000256" key="1">
    <source>
        <dbReference type="ARBA" id="ARBA00022630"/>
    </source>
</evidence>
<evidence type="ECO:0000313" key="6">
    <source>
        <dbReference type="EMBL" id="GIZ42915.1"/>
    </source>
</evidence>
<dbReference type="SMART" id="SM00086">
    <property type="entry name" value="PAC"/>
    <property type="match status" value="1"/>
</dbReference>